<dbReference type="STRING" id="1385515.GCA_000423325_00937"/>
<dbReference type="InterPro" id="IPR036777">
    <property type="entry name" value="Channel_Tsx-like_sf"/>
</dbReference>
<dbReference type="Proteomes" id="UP000030003">
    <property type="component" value="Unassembled WGS sequence"/>
</dbReference>
<dbReference type="EMBL" id="AVBH01000203">
    <property type="protein sequence ID" value="KGO97791.1"/>
    <property type="molecule type" value="Genomic_DNA"/>
</dbReference>
<proteinExistence type="inferred from homology"/>
<dbReference type="GO" id="GO:0009279">
    <property type="term" value="C:cell outer membrane"/>
    <property type="evidence" value="ECO:0007669"/>
    <property type="project" value="InterPro"/>
</dbReference>
<sequence>MNPNHVLAAALIGAGLLAATPANAGEWLHWQTSSLSYLNGRNHAVDPSNQQTLTLEHANGWKYGDTFAFIDITAFNGEPHPESGGTTYYGEFAPRFSLGKTLGRHVGAGAVTDVLLATGYEFGEADVETLLVGAGIDLDIPGLKYLQLNAYRRIPRNGGGNQWQLTPVWAWSMPVGRSDLLVDGFIDWVVDNSGTRHAHLHVNPQVKYDLGKALGGSAETLYVGVEYDYWKNKYGIAHRGPLGRALGGTDQNTASLLIKVHLP</sequence>
<dbReference type="AlphaFoldDB" id="A0A0A0M9H4"/>
<comment type="caution">
    <text evidence="3">The sequence shown here is derived from an EMBL/GenBank/DDBJ whole genome shotgun (WGS) entry which is preliminary data.</text>
</comment>
<evidence type="ECO:0000313" key="4">
    <source>
        <dbReference type="Proteomes" id="UP000030003"/>
    </source>
</evidence>
<protein>
    <submittedName>
        <fullName evidence="3">Membrane protein</fullName>
    </submittedName>
</protein>
<dbReference type="SUPFAM" id="SSF111364">
    <property type="entry name" value="Tsx-like channel"/>
    <property type="match status" value="1"/>
</dbReference>
<reference evidence="3 4" key="1">
    <citation type="submission" date="2013-08" db="EMBL/GenBank/DDBJ databases">
        <title>Genomic analysis of Lysobacter defluvii.</title>
        <authorList>
            <person name="Wang Q."/>
            <person name="Wang G."/>
        </authorList>
    </citation>
    <scope>NUCLEOTIDE SEQUENCE [LARGE SCALE GENOMIC DNA]</scope>
    <source>
        <strain evidence="3 4">IMMIB APB-9</strain>
    </source>
</reference>
<dbReference type="RefSeq" id="WP_027069398.1">
    <property type="nucleotide sequence ID" value="NZ_AUHT01000006.1"/>
</dbReference>
<gene>
    <name evidence="3" type="ORF">N791_14360</name>
</gene>
<organism evidence="3 4">
    <name type="scientific">Lysobacter defluvii IMMIB APB-9 = DSM 18482</name>
    <dbReference type="NCBI Taxonomy" id="1385515"/>
    <lineage>
        <taxon>Bacteria</taxon>
        <taxon>Pseudomonadati</taxon>
        <taxon>Pseudomonadota</taxon>
        <taxon>Gammaproteobacteria</taxon>
        <taxon>Lysobacterales</taxon>
        <taxon>Lysobacteraceae</taxon>
        <taxon>Novilysobacter</taxon>
    </lineage>
</organism>
<evidence type="ECO:0000256" key="1">
    <source>
        <dbReference type="ARBA" id="ARBA00008728"/>
    </source>
</evidence>
<keyword evidence="2" id="KW-0732">Signal</keyword>
<dbReference type="eggNOG" id="COG3248">
    <property type="taxonomic scope" value="Bacteria"/>
</dbReference>
<dbReference type="InterPro" id="IPR018013">
    <property type="entry name" value="Channel_Tsx-like"/>
</dbReference>
<keyword evidence="4" id="KW-1185">Reference proteome</keyword>
<evidence type="ECO:0000256" key="2">
    <source>
        <dbReference type="SAM" id="SignalP"/>
    </source>
</evidence>
<dbReference type="Pfam" id="PF03502">
    <property type="entry name" value="Channel_Tsx"/>
    <property type="match status" value="1"/>
</dbReference>
<evidence type="ECO:0000313" key="3">
    <source>
        <dbReference type="EMBL" id="KGO97791.1"/>
    </source>
</evidence>
<accession>A0A0A0M9H4</accession>
<feature type="chain" id="PRO_5001966763" evidence="2">
    <location>
        <begin position="25"/>
        <end position="263"/>
    </location>
</feature>
<feature type="signal peptide" evidence="2">
    <location>
        <begin position="1"/>
        <end position="24"/>
    </location>
</feature>
<comment type="similarity">
    <text evidence="1">Belongs to the nucleoside-specific channel-forming outer membrane porin (Tsx) (TC 1.B.10) family.</text>
</comment>
<dbReference type="OrthoDB" id="104801at2"/>
<name>A0A0A0M9H4_9GAMM</name>
<dbReference type="Gene3D" id="2.40.230.20">
    <property type="entry name" value="Nucleoside-specific channel-forming protein, Tsx-like"/>
    <property type="match status" value="1"/>
</dbReference>